<reference evidence="4" key="1">
    <citation type="submission" date="2023-03" db="UniProtKB">
        <authorList>
            <consortium name="WormBaseParasite"/>
        </authorList>
    </citation>
    <scope>IDENTIFICATION</scope>
</reference>
<evidence type="ECO:0000256" key="1">
    <source>
        <dbReference type="SAM" id="Coils"/>
    </source>
</evidence>
<feature type="compositionally biased region" description="Low complexity" evidence="2">
    <location>
        <begin position="8"/>
        <end position="46"/>
    </location>
</feature>
<feature type="coiled-coil region" evidence="1">
    <location>
        <begin position="245"/>
        <end position="272"/>
    </location>
</feature>
<feature type="region of interest" description="Disordered" evidence="2">
    <location>
        <begin position="1602"/>
        <end position="1625"/>
    </location>
</feature>
<accession>A0A9J2PAK1</accession>
<dbReference type="WBParaSite" id="ALUE_0000691701-mRNA-1">
    <property type="protein sequence ID" value="ALUE_0000691701-mRNA-1"/>
    <property type="gene ID" value="ALUE_0000691701"/>
</dbReference>
<keyword evidence="3" id="KW-1185">Reference proteome</keyword>
<feature type="region of interest" description="Disordered" evidence="2">
    <location>
        <begin position="1"/>
        <end position="48"/>
    </location>
</feature>
<evidence type="ECO:0000313" key="3">
    <source>
        <dbReference type="Proteomes" id="UP000036681"/>
    </source>
</evidence>
<organism evidence="3 4">
    <name type="scientific">Ascaris lumbricoides</name>
    <name type="common">Giant roundworm</name>
    <dbReference type="NCBI Taxonomy" id="6252"/>
    <lineage>
        <taxon>Eukaryota</taxon>
        <taxon>Metazoa</taxon>
        <taxon>Ecdysozoa</taxon>
        <taxon>Nematoda</taxon>
        <taxon>Chromadorea</taxon>
        <taxon>Rhabditida</taxon>
        <taxon>Spirurina</taxon>
        <taxon>Ascaridomorpha</taxon>
        <taxon>Ascaridoidea</taxon>
        <taxon>Ascarididae</taxon>
        <taxon>Ascaris</taxon>
    </lineage>
</organism>
<proteinExistence type="predicted"/>
<sequence>MHTACTDAAQGSTTQGSSASTFGVPTTPKTTPFMTPTPLSPSHLSPINSETNLTILPEEDRIDETRSEELSGENLLCESTRAAKTVLTPAITVVPCDLLKPPPIQVLSIERMAAGARKFVVLDFGVPVLLTDILIPSCTELSSLFVDVWLLGESVDGQRLIASAQIASKSIALQDIAPTMLIRFVKLTYVGRQLFNAPCRVPIGSFFGHRFFSAWQPYACPHMIGQLASYPTLPHPYQQAPPVSIEHLRQLCEDLRCRHQLASNELVNLVEEDADERDVKKVYKECTLLRAQWNVVHGVVRRLTSHQALVRDFHVMEGSWESCGAEQLRVVAEQLFGLLTQSVHLLDLRSAAAYCTTMAVDPDSAPSLMELSDVSPTVEEVSAHHLLSLDMAVRHFTLFCTTALPKLQVDCAIWLFHHGAEMPWWPSFFPRVLVELFSSPMQKCDENLLERSLSEAGEKVKSILPMKVGRGRLAVLLLQASVMLELLQFIDGILKRSLAEERKNKDNDERPTLQMGLLCCAILLTSTAFDVILGGKRKLDRWAFAAGEFAFGVAHATSPSVSTERLGDYSRIATKKSSPLGTVRLSNVTDVDVGAPSPTAAELHSKVQSLWGQHLQHLQTMEAMKASIKGMSKTVKAVDDKLQKKSETKPLKSSFFDKTPSESLTSSSVTQEDQTFTTKFASGSKSSRFPKMTVRQVQDHFEKVFSFLWSRIFIESGAKKVYFQQEVSGVAVTDEITSSIDGMIYEKLEELNAKLTPDFTSGKIEELIKWAGKSSSLSPLKPRSNRPRQYNIRLRLPLEICESVASGLIRTLCEHTEEIPSGGKLLLCKMVSRICTNASHHTIPLVAVIGDHLDQLIQIGLNSRNAVVMRSAVLSLLEDVIEAEARGYAKIAASSVMEGSTSVPPSIYEGIAASDVEEFCRKLTGIEYTKLAEQALQRSTTMKNVGDKKSTGAAAAASAMPFAFAFMKTSHEFSIANYDTAPTQEGELDTLIEQAMSLIGPVELSACTVGMSPRSTILRYLCREVITSRLEKGEHFSNVFRWIDGVRYGEARVASAADNVVAYAVKLCSPSLPRDAFPVSEDKQKASISALIACLRNEQNIYNKAMKVQGFEDVPLENTSVSFEVEQMEPPMATMTAVVTAVTTGSCGSSSPSVSTSPTIQGGEEENIDELVTNSEVVDADELQTMKALDTFADNMSGNITKDAAAVLVSCDRQEDTLIQADDRAISSLSAPVIASDEKWKSEGSSRGELLLSLPKEKANKQMLLDHIMISFLMQARTISEEVMVQPCSVNVDERAECQLGLRAYIQCLSVDSLADILLRHSRRHLAPWRKRAVSRPRAPESESMRLLMGRTLQLATAAISELIKKIPVDASVEYVSALLSFYNDFYEGITFPEVVRRMISEMHLVFPEEGIDAVLAFAAACERPTEQLWTLIIRFLFGIIRSDDAAGNHLILSPMFFLVISRLITKSVSRFSESTTVGPAMTSAFGDLVHRLHATSVKETFAVVLMTIISDIFLKTEGFEFLPYPVEMIMQVVRAMRRQPEIYAHLPSETLSRFIWAVIRVTKELLHSDKFVRNEPVSALDANNRADLCFQSVKMMDSEDEVTFEKDDKNNDAAGDQVEDASSDTESFKPYWSVCGSSADKIECKFILVSEESANFSHNCHFTRLNGYESSSQLRFYEEMVGTLVQDVLGYCMGNKTLVAKVIRTYPGAVEDLLEVLSSCSFYDHDFDSLFEERHFLNCWKPVSVADYALRLFLLFSDLVSDHLEHLVGLTLECLKHYLNIVSLGRHLIASSEIKNCIATSLGDWTVPKGSAMMRQLASMTQVARGECAIAPRRPPDIRIEGLFNYAPICSIASSSSMAHQLSTLLAAAPPHRRARTANWSYHFYPSEEWLDLTLTLPYQIMLYEVHIRPHPPTLNTGPSAVQLEVCSDPTFSTWTLLAPKMCTLGFSKIRIPTQSFPYPVSAIRIYLRRAPDSTNLGLSQILVLGTSSLQALAVPPSVSSQGHKVTPKSLDWLPEVIFTLCSKAAEGDYAMSRQMWARNGELRYVRRPPGGDAMRLVALAGILECLRALCSIEEVVDYLHSTRGSALFRPLITFVARLSTTKMSSLATQHGGSTSRTQPLD</sequence>
<protein>
    <submittedName>
        <fullName evidence="4">UBC core domain-containing protein</fullName>
    </submittedName>
</protein>
<keyword evidence="1" id="KW-0175">Coiled coil</keyword>
<evidence type="ECO:0000256" key="2">
    <source>
        <dbReference type="SAM" id="MobiDB-lite"/>
    </source>
</evidence>
<feature type="compositionally biased region" description="Polar residues" evidence="2">
    <location>
        <begin position="661"/>
        <end position="670"/>
    </location>
</feature>
<evidence type="ECO:0000313" key="4">
    <source>
        <dbReference type="WBParaSite" id="ALUE_0000691701-mRNA-1"/>
    </source>
</evidence>
<feature type="region of interest" description="Disordered" evidence="2">
    <location>
        <begin position="649"/>
        <end position="670"/>
    </location>
</feature>
<name>A0A9J2PAK1_ASCLU</name>
<dbReference type="Proteomes" id="UP000036681">
    <property type="component" value="Unplaced"/>
</dbReference>